<evidence type="ECO:0000259" key="4">
    <source>
        <dbReference type="PROSITE" id="PS50048"/>
    </source>
</evidence>
<name>A0A8H3YCZ9_9TREE</name>
<keyword evidence="2" id="KW-0539">Nucleus</keyword>
<feature type="compositionally biased region" description="Polar residues" evidence="3">
    <location>
        <begin position="158"/>
        <end position="168"/>
    </location>
</feature>
<dbReference type="GO" id="GO:0005634">
    <property type="term" value="C:nucleus"/>
    <property type="evidence" value="ECO:0007669"/>
    <property type="project" value="UniProtKB-SubCell"/>
</dbReference>
<feature type="domain" description="Zn(2)-C6 fungal-type" evidence="4">
    <location>
        <begin position="36"/>
        <end position="66"/>
    </location>
</feature>
<feature type="region of interest" description="Disordered" evidence="3">
    <location>
        <begin position="1"/>
        <end position="39"/>
    </location>
</feature>
<feature type="compositionally biased region" description="Low complexity" evidence="3">
    <location>
        <begin position="1"/>
        <end position="14"/>
    </location>
</feature>
<reference evidence="5" key="1">
    <citation type="submission" date="2020-07" db="EMBL/GenBank/DDBJ databases">
        <title>Draft Genome Sequence of a Deep-Sea Yeast, Naganishia (Cryptococcus) liquefaciens strain N6.</title>
        <authorList>
            <person name="Han Y.W."/>
            <person name="Kajitani R."/>
            <person name="Morimoto H."/>
            <person name="Parhat M."/>
            <person name="Tsubouchi H."/>
            <person name="Bakenova O."/>
            <person name="Ogata M."/>
            <person name="Argunhan B."/>
            <person name="Aoki R."/>
            <person name="Kajiwara S."/>
            <person name="Itoh T."/>
            <person name="Iwasaki H."/>
        </authorList>
    </citation>
    <scope>NUCLEOTIDE SEQUENCE</scope>
    <source>
        <strain evidence="5">N6</strain>
    </source>
</reference>
<dbReference type="EMBL" id="BLZA01000009">
    <property type="protein sequence ID" value="GHJ84865.1"/>
    <property type="molecule type" value="Genomic_DNA"/>
</dbReference>
<dbReference type="InterPro" id="IPR001138">
    <property type="entry name" value="Zn2Cys6_DnaBD"/>
</dbReference>
<keyword evidence="6" id="KW-1185">Reference proteome</keyword>
<dbReference type="InterPro" id="IPR021858">
    <property type="entry name" value="Fun_TF"/>
</dbReference>
<dbReference type="GO" id="GO:0008270">
    <property type="term" value="F:zinc ion binding"/>
    <property type="evidence" value="ECO:0007669"/>
    <property type="project" value="InterPro"/>
</dbReference>
<gene>
    <name evidence="5" type="ORF">NliqN6_1267</name>
</gene>
<evidence type="ECO:0000256" key="3">
    <source>
        <dbReference type="SAM" id="MobiDB-lite"/>
    </source>
</evidence>
<dbReference type="PROSITE" id="PS00463">
    <property type="entry name" value="ZN2_CY6_FUNGAL_1"/>
    <property type="match status" value="1"/>
</dbReference>
<dbReference type="PANTHER" id="PTHR37534">
    <property type="entry name" value="TRANSCRIPTIONAL ACTIVATOR PROTEIN UGA3"/>
    <property type="match status" value="1"/>
</dbReference>
<dbReference type="InterPro" id="IPR036864">
    <property type="entry name" value="Zn2-C6_fun-type_DNA-bd_sf"/>
</dbReference>
<dbReference type="GO" id="GO:0000981">
    <property type="term" value="F:DNA-binding transcription factor activity, RNA polymerase II-specific"/>
    <property type="evidence" value="ECO:0007669"/>
    <property type="project" value="InterPro"/>
</dbReference>
<comment type="caution">
    <text evidence="5">The sequence shown here is derived from an EMBL/GenBank/DDBJ whole genome shotgun (WGS) entry which is preliminary data.</text>
</comment>
<dbReference type="PANTHER" id="PTHR37534:SF20">
    <property type="entry name" value="PRO1A C6 ZINK-FINGER PROTEIN"/>
    <property type="match status" value="1"/>
</dbReference>
<dbReference type="SMART" id="SM00066">
    <property type="entry name" value="GAL4"/>
    <property type="match status" value="2"/>
</dbReference>
<feature type="region of interest" description="Disordered" evidence="3">
    <location>
        <begin position="156"/>
        <end position="175"/>
    </location>
</feature>
<dbReference type="OrthoDB" id="2591893at2759"/>
<sequence>MSFPSPAAYASPSSEQLIREASISQTSAPGKARPHPCSACKKSKVKCDERRPVCDRCTRREYKCEYPEQPSSPNSRIRRFHRRSRNGCEMCKSRRVRCDEAKPVCSNCQTRETECVYKNVGEARSASRGDAEGTPGRTAPLDTFKIDHELFTGPVRSHSASRQRTASKPSHLPAPLQLKGARNAEPGITTAGRTLSNRHSPFAGAVNRDNLAALPIPNSVVGYTTSTPYGMTPLGMQMQEPLINMPVKINGYIPTPTGSMTLQAPSIDPTMSLVLGDPPSHTIPTRLPDTSGMSAVPVGQAAPAVGINTLFGHWYPPPTPFTDGMNGTAPSARLNETTDPVVADQITEWLKDNARPPPDANLDGVHAPISGRIEDEDEILEIESQMVAGCRSASSAGAPNGHSMASLQNINPVMGTGMNIGQYQPKESLNSPGSMSFKRLIGSQELKLFFPTVEQRRQYRHYVNETVDCIVAVPTPKAQNPWRNHFAHMALGAPYGSNIAHDAFRLGILSLASFDMGFKHSGGPIEAKDNALLAASIAQRSDALKLLKSMAVLKSYQRDIVAADLAIGTCVSLCTRDRLAGESDWKEPIQLGTEIVREYGGPEAFLSGDDNPSRRFILEQMACQETISAVLSLEPPKLIRPESLWLERRADEEYGADHLEITYGLDRPLLRHLTRSLELAEMKRKIEQLRNSLSVYPHREVEASIEVKIVALRAITQAFIADGETLKNVSLMTPHSTRVSISNLGFLAFTDLWMFVELLDMPVSSRPVQDKVESVLELTTEALSRGMFMGLLLPMSWAASYAVGPNRTQSMRLLDLLKPKCYVDHVLTIRLIKMCWRLVDENVIIPYSKWEEYMRLAGCWAPIF</sequence>
<dbReference type="CDD" id="cd00067">
    <property type="entry name" value="GAL4"/>
    <property type="match status" value="2"/>
</dbReference>
<protein>
    <recommendedName>
        <fullName evidence="4">Zn(2)-C6 fungal-type domain-containing protein</fullName>
    </recommendedName>
</protein>
<accession>A0A8H3YCZ9</accession>
<feature type="domain" description="Zn(2)-C6 fungal-type" evidence="4">
    <location>
        <begin position="87"/>
        <end position="117"/>
    </location>
</feature>
<evidence type="ECO:0000313" key="5">
    <source>
        <dbReference type="EMBL" id="GHJ84865.1"/>
    </source>
</evidence>
<dbReference type="Proteomes" id="UP000620104">
    <property type="component" value="Unassembled WGS sequence"/>
</dbReference>
<evidence type="ECO:0000256" key="2">
    <source>
        <dbReference type="ARBA" id="ARBA00023242"/>
    </source>
</evidence>
<dbReference type="PROSITE" id="PS50048">
    <property type="entry name" value="ZN2_CY6_FUNGAL_2"/>
    <property type="match status" value="2"/>
</dbReference>
<evidence type="ECO:0000313" key="6">
    <source>
        <dbReference type="Proteomes" id="UP000620104"/>
    </source>
</evidence>
<dbReference type="Pfam" id="PF00172">
    <property type="entry name" value="Zn_clus"/>
    <property type="match status" value="2"/>
</dbReference>
<comment type="subcellular location">
    <subcellularLocation>
        <location evidence="1">Nucleus</location>
    </subcellularLocation>
</comment>
<dbReference type="SUPFAM" id="SSF57701">
    <property type="entry name" value="Zn2/Cys6 DNA-binding domain"/>
    <property type="match status" value="2"/>
</dbReference>
<organism evidence="5 6">
    <name type="scientific">Naganishia liquefaciens</name>
    <dbReference type="NCBI Taxonomy" id="104408"/>
    <lineage>
        <taxon>Eukaryota</taxon>
        <taxon>Fungi</taxon>
        <taxon>Dikarya</taxon>
        <taxon>Basidiomycota</taxon>
        <taxon>Agaricomycotina</taxon>
        <taxon>Tremellomycetes</taxon>
        <taxon>Filobasidiales</taxon>
        <taxon>Filobasidiaceae</taxon>
        <taxon>Naganishia</taxon>
    </lineage>
</organism>
<dbReference type="Gene3D" id="4.10.240.10">
    <property type="entry name" value="Zn(2)-C6 fungal-type DNA-binding domain"/>
    <property type="match status" value="2"/>
</dbReference>
<proteinExistence type="predicted"/>
<dbReference type="Pfam" id="PF11951">
    <property type="entry name" value="Fungal_trans_2"/>
    <property type="match status" value="1"/>
</dbReference>
<dbReference type="AlphaFoldDB" id="A0A8H3YCZ9"/>
<evidence type="ECO:0000256" key="1">
    <source>
        <dbReference type="ARBA" id="ARBA00004123"/>
    </source>
</evidence>